<dbReference type="Proteomes" id="UP000229307">
    <property type="component" value="Unassembled WGS sequence"/>
</dbReference>
<feature type="domain" description="Polymerase nucleotidyl transferase" evidence="1">
    <location>
        <begin position="10"/>
        <end position="48"/>
    </location>
</feature>
<dbReference type="PANTHER" id="PTHR33933">
    <property type="entry name" value="NUCLEOTIDYLTRANSFERASE"/>
    <property type="match status" value="1"/>
</dbReference>
<organism evidence="2 3">
    <name type="scientific">Candidatus Desantisbacteria bacterium CG_4_10_14_0_8_um_filter_48_22</name>
    <dbReference type="NCBI Taxonomy" id="1974543"/>
    <lineage>
        <taxon>Bacteria</taxon>
        <taxon>Candidatus Desantisiibacteriota</taxon>
    </lineage>
</organism>
<dbReference type="InterPro" id="IPR052548">
    <property type="entry name" value="Type_VII_TA_antitoxin"/>
</dbReference>
<comment type="caution">
    <text evidence="2">The sequence shown here is derived from an EMBL/GenBank/DDBJ whole genome shotgun (WGS) entry which is preliminary data.</text>
</comment>
<dbReference type="SUPFAM" id="SSF81301">
    <property type="entry name" value="Nucleotidyltransferase"/>
    <property type="match status" value="1"/>
</dbReference>
<dbReference type="InterPro" id="IPR043519">
    <property type="entry name" value="NT_sf"/>
</dbReference>
<name>A0A2M7SBD5_9BACT</name>
<dbReference type="EMBL" id="PFMR01000177">
    <property type="protein sequence ID" value="PIZ16603.1"/>
    <property type="molecule type" value="Genomic_DNA"/>
</dbReference>
<protein>
    <recommendedName>
        <fullName evidence="1">Polymerase nucleotidyl transferase domain-containing protein</fullName>
    </recommendedName>
</protein>
<dbReference type="CDD" id="cd05403">
    <property type="entry name" value="NT_KNTase_like"/>
    <property type="match status" value="1"/>
</dbReference>
<evidence type="ECO:0000259" key="1">
    <source>
        <dbReference type="Pfam" id="PF01909"/>
    </source>
</evidence>
<evidence type="ECO:0000313" key="3">
    <source>
        <dbReference type="Proteomes" id="UP000229307"/>
    </source>
</evidence>
<dbReference type="PANTHER" id="PTHR33933:SF1">
    <property type="entry name" value="PROTEIN ADENYLYLTRANSFERASE MNTA-RELATED"/>
    <property type="match status" value="1"/>
</dbReference>
<evidence type="ECO:0000313" key="2">
    <source>
        <dbReference type="EMBL" id="PIZ16603.1"/>
    </source>
</evidence>
<reference evidence="3" key="1">
    <citation type="submission" date="2017-09" db="EMBL/GenBank/DDBJ databases">
        <title>Depth-based differentiation of microbial function through sediment-hosted aquifers and enrichment of novel symbionts in the deep terrestrial subsurface.</title>
        <authorList>
            <person name="Probst A.J."/>
            <person name="Ladd B."/>
            <person name="Jarett J.K."/>
            <person name="Geller-Mcgrath D.E."/>
            <person name="Sieber C.M.K."/>
            <person name="Emerson J.B."/>
            <person name="Anantharaman K."/>
            <person name="Thomas B.C."/>
            <person name="Malmstrom R."/>
            <person name="Stieglmeier M."/>
            <person name="Klingl A."/>
            <person name="Woyke T."/>
            <person name="Ryan C.M."/>
            <person name="Banfield J.F."/>
        </authorList>
    </citation>
    <scope>NUCLEOTIDE SEQUENCE [LARGE SCALE GENOMIC DNA]</scope>
</reference>
<proteinExistence type="predicted"/>
<dbReference type="Pfam" id="PF01909">
    <property type="entry name" value="NTP_transf_2"/>
    <property type="match status" value="1"/>
</dbReference>
<dbReference type="Gene3D" id="3.30.460.10">
    <property type="entry name" value="Beta Polymerase, domain 2"/>
    <property type="match status" value="1"/>
</dbReference>
<accession>A0A2M7SBD5</accession>
<sequence>MLKGFSAPKPVSIILFGSVARGDALPGSDIDALIVFPDGKNMKIAEKEARKLETDITVAFGNRLSPILMKAGGVARKLKKGSGLIAEVAGEGKLIYGKALSEAGRNGK</sequence>
<dbReference type="AlphaFoldDB" id="A0A2M7SBD5"/>
<gene>
    <name evidence="2" type="ORF">COY52_06645</name>
</gene>
<dbReference type="InterPro" id="IPR002934">
    <property type="entry name" value="Polymerase_NTP_transf_dom"/>
</dbReference>
<dbReference type="GO" id="GO:0016779">
    <property type="term" value="F:nucleotidyltransferase activity"/>
    <property type="evidence" value="ECO:0007669"/>
    <property type="project" value="InterPro"/>
</dbReference>